<evidence type="ECO:0000313" key="2">
    <source>
        <dbReference type="EMBL" id="MDO4841288.1"/>
    </source>
</evidence>
<protein>
    <recommendedName>
        <fullName evidence="4">Lipoprotein</fullName>
    </recommendedName>
</protein>
<reference evidence="2" key="1">
    <citation type="submission" date="2023-07" db="EMBL/GenBank/DDBJ databases">
        <title>Between Cages and Wild: Unraveling the Impact of Captivity on Animal Microbiomes and Antimicrobial Resistance.</title>
        <authorList>
            <person name="Schmartz G.P."/>
            <person name="Rehner J."/>
            <person name="Schuff M.J."/>
            <person name="Becker S.L."/>
            <person name="Kravczyk M."/>
            <person name="Gurevich A."/>
            <person name="Francke R."/>
            <person name="Mueller R."/>
            <person name="Keller V."/>
            <person name="Keller A."/>
        </authorList>
    </citation>
    <scope>NUCLEOTIDE SEQUENCE</scope>
    <source>
        <strain evidence="2">S12M_St_49</strain>
    </source>
</reference>
<dbReference type="PROSITE" id="PS51257">
    <property type="entry name" value="PROKAR_LIPOPROTEIN"/>
    <property type="match status" value="1"/>
</dbReference>
<proteinExistence type="predicted"/>
<feature type="chain" id="PRO_5041364357" description="Lipoprotein" evidence="1">
    <location>
        <begin position="19"/>
        <end position="183"/>
    </location>
</feature>
<keyword evidence="3" id="KW-1185">Reference proteome</keyword>
<organism evidence="2 3">
    <name type="scientific">Phoenicibacter congonensis</name>
    <dbReference type="NCBI Taxonomy" id="1944646"/>
    <lineage>
        <taxon>Bacteria</taxon>
        <taxon>Bacillati</taxon>
        <taxon>Actinomycetota</taxon>
        <taxon>Coriobacteriia</taxon>
        <taxon>Eggerthellales</taxon>
        <taxon>Eggerthellaceae</taxon>
        <taxon>Phoenicibacter</taxon>
    </lineage>
</organism>
<dbReference type="Proteomes" id="UP001168575">
    <property type="component" value="Unassembled WGS sequence"/>
</dbReference>
<dbReference type="AlphaFoldDB" id="A0AA43U5K0"/>
<evidence type="ECO:0000313" key="3">
    <source>
        <dbReference type="Proteomes" id="UP001168575"/>
    </source>
</evidence>
<name>A0AA43U5K0_9ACTN</name>
<feature type="signal peptide" evidence="1">
    <location>
        <begin position="1"/>
        <end position="18"/>
    </location>
</feature>
<evidence type="ECO:0008006" key="4">
    <source>
        <dbReference type="Google" id="ProtNLM"/>
    </source>
</evidence>
<accession>A0AA43U5K0</accession>
<dbReference type="EMBL" id="JAUMVS010000009">
    <property type="protein sequence ID" value="MDO4841288.1"/>
    <property type="molecule type" value="Genomic_DNA"/>
</dbReference>
<keyword evidence="1" id="KW-0732">Signal</keyword>
<comment type="caution">
    <text evidence="2">The sequence shown here is derived from an EMBL/GenBank/DDBJ whole genome shotgun (WGS) entry which is preliminary data.</text>
</comment>
<evidence type="ECO:0000256" key="1">
    <source>
        <dbReference type="SAM" id="SignalP"/>
    </source>
</evidence>
<sequence>MKATMKFCSVALVLVAMALCFSLVGCGGTTQKVTDFTWYKAAVPENYEKDTHFGDTAAKVRFVKNDEGKTIEMGWNGVSGNDAQTIAQNKIDWYGSDYAKQLDDVKLGNYTWKVVEAEGSNKDMNTFYFVDLGENLIGEVDGYGFTHDDKVIQDYLKSVTFSENLKEDYAKAKEIKADTLEIH</sequence>
<gene>
    <name evidence="2" type="ORF">Q3982_01230</name>
</gene>